<feature type="binding site" evidence="11">
    <location>
        <position position="159"/>
    </location>
    <ligand>
        <name>Mg(2+)</name>
        <dbReference type="ChEBI" id="CHEBI:18420"/>
    </ligand>
</feature>
<dbReference type="GO" id="GO:0006012">
    <property type="term" value="P:galactose metabolic process"/>
    <property type="evidence" value="ECO:0007669"/>
    <property type="project" value="UniProtKB-UniRule"/>
</dbReference>
<keyword evidence="2 11" id="KW-0963">Cytoplasm</keyword>
<dbReference type="GO" id="GO:0005829">
    <property type="term" value="C:cytosol"/>
    <property type="evidence" value="ECO:0007669"/>
    <property type="project" value="TreeGrafter"/>
</dbReference>
<keyword evidence="3 11" id="KW-0808">Transferase</keyword>
<keyword evidence="6 11" id="KW-0418">Kinase</keyword>
<dbReference type="GO" id="GO:0005524">
    <property type="term" value="F:ATP binding"/>
    <property type="evidence" value="ECO:0007669"/>
    <property type="project" value="UniProtKB-UniRule"/>
</dbReference>
<evidence type="ECO:0000256" key="9">
    <source>
        <dbReference type="ARBA" id="ARBA00023144"/>
    </source>
</evidence>
<comment type="pathway">
    <text evidence="11">Carbohydrate metabolism; galactose metabolism.</text>
</comment>
<dbReference type="InterPro" id="IPR020568">
    <property type="entry name" value="Ribosomal_Su5_D2-typ_SF"/>
</dbReference>
<evidence type="ECO:0000256" key="4">
    <source>
        <dbReference type="ARBA" id="ARBA00022723"/>
    </source>
</evidence>
<evidence type="ECO:0000256" key="10">
    <source>
        <dbReference type="ARBA" id="ARBA00023277"/>
    </source>
</evidence>
<dbReference type="SUPFAM" id="SSF54211">
    <property type="entry name" value="Ribosomal protein S5 domain 2-like"/>
    <property type="match status" value="1"/>
</dbReference>
<dbReference type="Pfam" id="PF10509">
    <property type="entry name" value="GalKase_gal_bdg"/>
    <property type="match status" value="1"/>
</dbReference>
<dbReference type="FunFam" id="3.30.230.10:FF:000017">
    <property type="entry name" value="Galactokinase"/>
    <property type="match status" value="1"/>
</dbReference>
<proteinExistence type="inferred from homology"/>
<evidence type="ECO:0000256" key="12">
    <source>
        <dbReference type="NCBIfam" id="TIGR00131"/>
    </source>
</evidence>
<dbReference type="EMBL" id="LIZX01000027">
    <property type="protein sequence ID" value="KPJ69292.1"/>
    <property type="molecule type" value="Genomic_DNA"/>
</dbReference>
<dbReference type="EC" id="2.7.1.6" evidence="11 12"/>
<dbReference type="GO" id="GO:0000287">
    <property type="term" value="F:magnesium ion binding"/>
    <property type="evidence" value="ECO:0007669"/>
    <property type="project" value="UniProtKB-UniRule"/>
</dbReference>
<organism evidence="16 17">
    <name type="scientific">candidate division WOR-1 bacterium DG_54_3</name>
    <dbReference type="NCBI Taxonomy" id="1703775"/>
    <lineage>
        <taxon>Bacteria</taxon>
        <taxon>Bacillati</taxon>
        <taxon>Saganbacteria</taxon>
    </lineage>
</organism>
<evidence type="ECO:0000256" key="7">
    <source>
        <dbReference type="ARBA" id="ARBA00022840"/>
    </source>
</evidence>
<evidence type="ECO:0000256" key="3">
    <source>
        <dbReference type="ARBA" id="ARBA00022679"/>
    </source>
</evidence>
<evidence type="ECO:0000259" key="13">
    <source>
        <dbReference type="Pfam" id="PF00288"/>
    </source>
</evidence>
<comment type="caution">
    <text evidence="11">Lacks conserved residue(s) required for the propagation of feature annotation.</text>
</comment>
<gene>
    <name evidence="11" type="primary">galK</name>
    <name evidence="16" type="ORF">AMJ44_04100</name>
</gene>
<dbReference type="FunFam" id="3.30.70.890:FF:000001">
    <property type="entry name" value="Galactokinase"/>
    <property type="match status" value="1"/>
</dbReference>
<sequence>MTEKSLRALFEKLYEFPPEILSSAPGRINIIGEHTDYNLGYVLPAATNFRLYFLASKREDEKVLVRAENFQEEESFTLKDISLPQQKKWINYIKSIFWVLEKEGFHIRGINGLLWGDIPLEAGLSSSAALEVSLISGLDKLFKLNLEPEKKALLAQKAENDFVGVKCGLMDQFISIFGQKNKAMYLDCENLRFELIPLNLQKQGLSLLVYDTRVRRKLASSHYNLRRRESAEALALLKKNGYRSFKETNLEALERMKNRMNEVIYKRAKHVISENLRVKKAVKALREDNFYHLKELLFRSHQSLRDDYEVSSPELDLLYEVAKEFPGCFGARLTGAGFGGSGIALVKKPRVEAFKKQLLEKAGREGFPRPEIYKIKVGEGAKIC</sequence>
<accession>A0A0S7Y587</accession>
<keyword evidence="10 11" id="KW-0119">Carbohydrate metabolism</keyword>
<dbReference type="PROSITE" id="PS00106">
    <property type="entry name" value="GALACTOKINASE"/>
    <property type="match status" value="1"/>
</dbReference>
<dbReference type="PATRIC" id="fig|1703775.3.peg.1154"/>
<dbReference type="InterPro" id="IPR006206">
    <property type="entry name" value="Mevalonate/galactokinase"/>
</dbReference>
<feature type="binding site" evidence="11">
    <location>
        <begin position="33"/>
        <end position="36"/>
    </location>
    <ligand>
        <name>substrate</name>
    </ligand>
</feature>
<evidence type="ECO:0000256" key="6">
    <source>
        <dbReference type="ARBA" id="ARBA00022777"/>
    </source>
</evidence>
<evidence type="ECO:0000256" key="1">
    <source>
        <dbReference type="ARBA" id="ARBA00006566"/>
    </source>
</evidence>
<evidence type="ECO:0000313" key="16">
    <source>
        <dbReference type="EMBL" id="KPJ69292.1"/>
    </source>
</evidence>
<protein>
    <recommendedName>
        <fullName evidence="11 12">Galactokinase</fullName>
        <ecNumber evidence="11 12">2.7.1.6</ecNumber>
    </recommendedName>
    <alternativeName>
        <fullName evidence="11">Galactose kinase</fullName>
    </alternativeName>
</protein>
<dbReference type="InterPro" id="IPR013750">
    <property type="entry name" value="GHMP_kinase_C_dom"/>
</dbReference>
<feature type="domain" description="GHMP kinase N-terminal" evidence="13">
    <location>
        <begin position="91"/>
        <end position="179"/>
    </location>
</feature>
<dbReference type="PRINTS" id="PR00959">
    <property type="entry name" value="MEVGALKINASE"/>
</dbReference>
<comment type="subcellular location">
    <subcellularLocation>
        <location evidence="11">Cytoplasm</location>
    </subcellularLocation>
</comment>
<dbReference type="Gene3D" id="3.30.230.10">
    <property type="match status" value="1"/>
</dbReference>
<evidence type="ECO:0000256" key="11">
    <source>
        <dbReference type="HAMAP-Rule" id="MF_00246"/>
    </source>
</evidence>
<keyword evidence="5 11" id="KW-0547">Nucleotide-binding</keyword>
<dbReference type="HAMAP" id="MF_00246">
    <property type="entry name" value="Galactokinase"/>
    <property type="match status" value="1"/>
</dbReference>
<dbReference type="Gene3D" id="3.30.70.890">
    <property type="entry name" value="GHMP kinase, C-terminal domain"/>
    <property type="match status" value="1"/>
</dbReference>
<keyword evidence="8 11" id="KW-0460">Magnesium</keyword>
<comment type="function">
    <text evidence="11">Catalyzes the transfer of the gamma-phosphate of ATP to D-galactose to form alpha-D-galactose-1-phosphate (Gal-1-P).</text>
</comment>
<dbReference type="PANTHER" id="PTHR10457:SF7">
    <property type="entry name" value="GALACTOKINASE-RELATED"/>
    <property type="match status" value="1"/>
</dbReference>
<dbReference type="SUPFAM" id="SSF55060">
    <property type="entry name" value="GHMP Kinase, C-terminal domain"/>
    <property type="match status" value="1"/>
</dbReference>
<evidence type="ECO:0000256" key="8">
    <source>
        <dbReference type="ARBA" id="ARBA00022842"/>
    </source>
</evidence>
<dbReference type="UniPathway" id="UPA00214"/>
<feature type="binding site" evidence="11">
    <location>
        <position position="127"/>
    </location>
    <ligand>
        <name>Mg(2+)</name>
        <dbReference type="ChEBI" id="CHEBI:18420"/>
    </ligand>
</feature>
<feature type="domain" description="GHMP kinase C-terminal" evidence="14">
    <location>
        <begin position="281"/>
        <end position="360"/>
    </location>
</feature>
<feature type="binding site" evidence="11">
    <location>
        <position position="223"/>
    </location>
    <ligand>
        <name>substrate</name>
    </ligand>
</feature>
<evidence type="ECO:0000313" key="17">
    <source>
        <dbReference type="Proteomes" id="UP000051861"/>
    </source>
</evidence>
<dbReference type="InterPro" id="IPR019539">
    <property type="entry name" value="GalKase_N"/>
</dbReference>
<dbReference type="InterPro" id="IPR014721">
    <property type="entry name" value="Ribsml_uS5_D2-typ_fold_subgr"/>
</dbReference>
<dbReference type="InterPro" id="IPR019741">
    <property type="entry name" value="Galactokinase_CS"/>
</dbReference>
<evidence type="ECO:0000259" key="15">
    <source>
        <dbReference type="Pfam" id="PF10509"/>
    </source>
</evidence>
<keyword evidence="9 11" id="KW-0299">Galactose metabolism</keyword>
<comment type="catalytic activity">
    <reaction evidence="11">
        <text>alpha-D-galactose + ATP = alpha-D-galactose 1-phosphate + ADP + H(+)</text>
        <dbReference type="Rhea" id="RHEA:13553"/>
        <dbReference type="ChEBI" id="CHEBI:15378"/>
        <dbReference type="ChEBI" id="CHEBI:28061"/>
        <dbReference type="ChEBI" id="CHEBI:30616"/>
        <dbReference type="ChEBI" id="CHEBI:58336"/>
        <dbReference type="ChEBI" id="CHEBI:456216"/>
        <dbReference type="EC" id="2.7.1.6"/>
    </reaction>
</comment>
<dbReference type="Pfam" id="PF08544">
    <property type="entry name" value="GHMP_kinases_C"/>
    <property type="match status" value="1"/>
</dbReference>
<dbReference type="InterPro" id="IPR000705">
    <property type="entry name" value="Galactokinase"/>
</dbReference>
<dbReference type="AlphaFoldDB" id="A0A0S7Y587"/>
<dbReference type="Proteomes" id="UP000051861">
    <property type="component" value="Unassembled WGS sequence"/>
</dbReference>
<feature type="site" description="Transition state stabilizer" evidence="11">
    <location>
        <position position="27"/>
    </location>
</feature>
<dbReference type="PIRSF" id="PIRSF000530">
    <property type="entry name" value="Galactokinase"/>
    <property type="match status" value="1"/>
</dbReference>
<feature type="active site" description="Proton acceptor" evidence="11">
    <location>
        <position position="171"/>
    </location>
</feature>
<name>A0A0S7Y587_UNCSA</name>
<dbReference type="Pfam" id="PF00288">
    <property type="entry name" value="GHMP_kinases_N"/>
    <property type="match status" value="1"/>
</dbReference>
<dbReference type="InterPro" id="IPR006204">
    <property type="entry name" value="GHMP_kinase_N_dom"/>
</dbReference>
<dbReference type="GO" id="GO:0004335">
    <property type="term" value="F:galactokinase activity"/>
    <property type="evidence" value="ECO:0007669"/>
    <property type="project" value="UniProtKB-UniRule"/>
</dbReference>
<evidence type="ECO:0000259" key="14">
    <source>
        <dbReference type="Pfam" id="PF08544"/>
    </source>
</evidence>
<comment type="caution">
    <text evidence="16">The sequence shown here is derived from an EMBL/GenBank/DDBJ whole genome shotgun (WGS) entry which is preliminary data.</text>
</comment>
<dbReference type="InterPro" id="IPR022963">
    <property type="entry name" value="Galactokinase_bac"/>
</dbReference>
<keyword evidence="7 11" id="KW-0067">ATP-binding</keyword>
<dbReference type="PRINTS" id="PR00473">
    <property type="entry name" value="GALCTOKINASE"/>
</dbReference>
<feature type="domain" description="Galactokinase N-terminal" evidence="15">
    <location>
        <begin position="9"/>
        <end position="57"/>
    </location>
</feature>
<evidence type="ECO:0000256" key="2">
    <source>
        <dbReference type="ARBA" id="ARBA00022490"/>
    </source>
</evidence>
<dbReference type="PANTHER" id="PTHR10457">
    <property type="entry name" value="MEVALONATE KINASE/GALACTOKINASE"/>
    <property type="match status" value="1"/>
</dbReference>
<dbReference type="InterPro" id="IPR036554">
    <property type="entry name" value="GHMP_kinase_C_sf"/>
</dbReference>
<comment type="similarity">
    <text evidence="1 11">Belongs to the GHMP kinase family. GalK subfamily.</text>
</comment>
<reference evidence="16 17" key="1">
    <citation type="journal article" date="2015" name="Microbiome">
        <title>Genomic resolution of linkages in carbon, nitrogen, and sulfur cycling among widespread estuary sediment bacteria.</title>
        <authorList>
            <person name="Baker B.J."/>
            <person name="Lazar C.S."/>
            <person name="Teske A.P."/>
            <person name="Dick G.J."/>
        </authorList>
    </citation>
    <scope>NUCLEOTIDE SEQUENCE [LARGE SCALE GENOMIC DNA]</scope>
    <source>
        <strain evidence="16">DG_54_3</strain>
    </source>
</reference>
<evidence type="ECO:0000256" key="5">
    <source>
        <dbReference type="ARBA" id="ARBA00022741"/>
    </source>
</evidence>
<dbReference type="NCBIfam" id="TIGR00131">
    <property type="entry name" value="gal_kin"/>
    <property type="match status" value="1"/>
</dbReference>
<keyword evidence="4 11" id="KW-0479">Metal-binding</keyword>